<dbReference type="AlphaFoldDB" id="A0A9W6CD93"/>
<dbReference type="PANTHER" id="PTHR43335:SF8">
    <property type="entry name" value="ABC TRANSPORTER, ATP-BINDING PROTEIN"/>
    <property type="match status" value="1"/>
</dbReference>
<dbReference type="PANTHER" id="PTHR43335">
    <property type="entry name" value="ABC TRANSPORTER, ATP-BINDING PROTEIN"/>
    <property type="match status" value="1"/>
</dbReference>
<sequence>MSYSIEVENLTKIYKGFPANDGVNLKVPKGSIFGLIGRNGAGKTTLMKMILGFSSRTDGIIRINGKEREEELWKERGHIGSIIEVPAFYDEMSCYENTMYHAKLLGIKDKSVVERVLSEVGLSRFKTRKVKAFSLGMRQKLGIACAVLGNPDILLLDEPTNGLDPVAIAEIRRLLQRLNEKGVTIFISSHILGEMEKIATDYAFMMDGKVVESISAGDLKNTGKDLETYFLDIVGGDTDEKDI</sequence>
<dbReference type="GO" id="GO:0005524">
    <property type="term" value="F:ATP binding"/>
    <property type="evidence" value="ECO:0007669"/>
    <property type="project" value="UniProtKB-KW"/>
</dbReference>
<evidence type="ECO:0000256" key="4">
    <source>
        <dbReference type="ARBA" id="ARBA00022840"/>
    </source>
</evidence>
<dbReference type="PROSITE" id="PS00211">
    <property type="entry name" value="ABC_TRANSPORTER_1"/>
    <property type="match status" value="1"/>
</dbReference>
<dbReference type="Pfam" id="PF00005">
    <property type="entry name" value="ABC_tran"/>
    <property type="match status" value="1"/>
</dbReference>
<dbReference type="InterPro" id="IPR003439">
    <property type="entry name" value="ABC_transporter-like_ATP-bd"/>
</dbReference>
<keyword evidence="4 6" id="KW-0067">ATP-binding</keyword>
<dbReference type="RefSeq" id="WP_281844706.1">
    <property type="nucleotide sequence ID" value="NZ_BSCH01000005.1"/>
</dbReference>
<keyword evidence="3" id="KW-0547">Nucleotide-binding</keyword>
<evidence type="ECO:0000256" key="3">
    <source>
        <dbReference type="ARBA" id="ARBA00022741"/>
    </source>
</evidence>
<evidence type="ECO:0000256" key="2">
    <source>
        <dbReference type="ARBA" id="ARBA00022448"/>
    </source>
</evidence>
<dbReference type="EMBL" id="BSCH01000005">
    <property type="protein sequence ID" value="GLG89650.1"/>
    <property type="molecule type" value="Genomic_DNA"/>
</dbReference>
<evidence type="ECO:0000256" key="1">
    <source>
        <dbReference type="ARBA" id="ARBA00005417"/>
    </source>
</evidence>
<proteinExistence type="inferred from homology"/>
<evidence type="ECO:0000259" key="5">
    <source>
        <dbReference type="PROSITE" id="PS50893"/>
    </source>
</evidence>
<gene>
    <name evidence="6" type="ORF">Selli2_10770</name>
</gene>
<name>A0A9W6CD93_9FIRM</name>
<dbReference type="Gene3D" id="3.40.50.300">
    <property type="entry name" value="P-loop containing nucleotide triphosphate hydrolases"/>
    <property type="match status" value="1"/>
</dbReference>
<dbReference type="SUPFAM" id="SSF52540">
    <property type="entry name" value="P-loop containing nucleoside triphosphate hydrolases"/>
    <property type="match status" value="1"/>
</dbReference>
<evidence type="ECO:0000313" key="6">
    <source>
        <dbReference type="EMBL" id="GLG89650.1"/>
    </source>
</evidence>
<accession>A0A9W6CD93</accession>
<keyword evidence="2" id="KW-0813">Transport</keyword>
<dbReference type="InterPro" id="IPR027417">
    <property type="entry name" value="P-loop_NTPase"/>
</dbReference>
<reference evidence="6" key="2">
    <citation type="submission" date="2022-11" db="EMBL/GenBank/DDBJ databases">
        <title>Draft genome sequence of Sellimonas catena strain 18CBH55.</title>
        <authorList>
            <person name="Atsushi H."/>
            <person name="Moriya O."/>
            <person name="Mitsuo S."/>
        </authorList>
    </citation>
    <scope>NUCLEOTIDE SEQUENCE</scope>
    <source>
        <strain evidence="6">18CBH55</strain>
    </source>
</reference>
<dbReference type="GO" id="GO:0016887">
    <property type="term" value="F:ATP hydrolysis activity"/>
    <property type="evidence" value="ECO:0007669"/>
    <property type="project" value="InterPro"/>
</dbReference>
<dbReference type="SMART" id="SM00382">
    <property type="entry name" value="AAA"/>
    <property type="match status" value="1"/>
</dbReference>
<protein>
    <submittedName>
        <fullName evidence="6">Bacitracin ABC transporter ATP-binding protein</fullName>
    </submittedName>
</protein>
<reference evidence="6" key="3">
    <citation type="journal article" date="2023" name="Int. J. Syst. Evol. Microbiol.">
        <title>Sellimonas catena sp. nov., isolated from human faeces.</title>
        <authorList>
            <person name="Hisatomi A."/>
            <person name="Ohkuma M."/>
            <person name="Sakamoto M."/>
        </authorList>
    </citation>
    <scope>NUCLEOTIDE SEQUENCE</scope>
    <source>
        <strain evidence="6">18CBH55</strain>
    </source>
</reference>
<evidence type="ECO:0000313" key="7">
    <source>
        <dbReference type="Proteomes" id="UP001145094"/>
    </source>
</evidence>
<comment type="caution">
    <text evidence="6">The sequence shown here is derived from an EMBL/GenBank/DDBJ whole genome shotgun (WGS) entry which is preliminary data.</text>
</comment>
<reference evidence="6" key="1">
    <citation type="submission" date="2022-11" db="EMBL/GenBank/DDBJ databases">
        <title>Draft genome sequence of Sellimonas catena strain 18CBH55.</title>
        <authorList>
            <person name="Hisatomi A."/>
            <person name="Ohkuma M."/>
            <person name="Sakamoto M."/>
        </authorList>
    </citation>
    <scope>NUCLEOTIDE SEQUENCE</scope>
    <source>
        <strain evidence="6">18CBH55</strain>
    </source>
</reference>
<dbReference type="InterPro" id="IPR017871">
    <property type="entry name" value="ABC_transporter-like_CS"/>
</dbReference>
<feature type="domain" description="ABC transporter" evidence="5">
    <location>
        <begin position="5"/>
        <end position="232"/>
    </location>
</feature>
<organism evidence="6 7">
    <name type="scientific">Sellimonas catena</name>
    <dbReference type="NCBI Taxonomy" id="2994035"/>
    <lineage>
        <taxon>Bacteria</taxon>
        <taxon>Bacillati</taxon>
        <taxon>Bacillota</taxon>
        <taxon>Clostridia</taxon>
        <taxon>Lachnospirales</taxon>
        <taxon>Lachnospiraceae</taxon>
        <taxon>Sellimonas</taxon>
    </lineage>
</organism>
<dbReference type="PROSITE" id="PS50893">
    <property type="entry name" value="ABC_TRANSPORTER_2"/>
    <property type="match status" value="1"/>
</dbReference>
<comment type="similarity">
    <text evidence="1">Belongs to the ABC transporter superfamily.</text>
</comment>
<dbReference type="Proteomes" id="UP001145094">
    <property type="component" value="Unassembled WGS sequence"/>
</dbReference>
<dbReference type="InterPro" id="IPR003593">
    <property type="entry name" value="AAA+_ATPase"/>
</dbReference>